<gene>
    <name evidence="15" type="ORF">EVEC_LOCUS6133</name>
</gene>
<dbReference type="Pfam" id="PF00046">
    <property type="entry name" value="Homeodomain"/>
    <property type="match status" value="1"/>
</dbReference>
<dbReference type="InterPro" id="IPR036236">
    <property type="entry name" value="Znf_C2H2_sf"/>
</dbReference>
<sequence>MMGLLEAGGTETTNANVFVGDHLKSGSSSLECSDEALRKFKCSECPKAFKFKHHLKEHIRIHSGEKPFQCSHCQKRFSHSGSYSSHMSSKKCTAAATSAAAFGDQVALYRLLLQQLQAAQTFAYPTFNLNPYAALFQHQLLQASNSSPSSTSLSGLPSLWNGGGLLPNLSDLTQQNEKRDDATTTKKEEDTQTTNSETETTKEGNNESAVETQKHQTEEEQTAAAASAPAATPAVAVPTRNGSEASDSTAKESETMQVDSCSSGTTESFRTTPRNDTWRPLRSRSFLTDVQVLILHSHFKRNPFPSKYELSAVAEQIGVNKRVVQVWFQNTRAKERRSNRLGNATDRYSRSAWSSSTHTKPSLGDSLQMMAAAWAQHYNALNATNEDETKVNVVKDESTEEGIADSPLDLSVKETPTPSQSGALSPAETSRCSNQDDESVWPGTDILGFVQKSSESIRAAVTEAAKGRAVTPGVETSGNNEHEEGSDSGVIENTSCNASSTGIWPTNMFISQYSMLGTNGLAGLQKALEVEENQGEEMEDAFSETSGEKRQRQNWKLHKTDEEGLYACDQCDKMFGKQSSLARHKYEHSGQRPYKCDVCDKAFKHKHHLTEHKRLHSGEKPFQCDKCLKRFSHSGSYSQHMNHRYSYCKPYRD</sequence>
<dbReference type="PROSITE" id="PS50157">
    <property type="entry name" value="ZINC_FINGER_C2H2_2"/>
    <property type="match status" value="4"/>
</dbReference>
<dbReference type="Pfam" id="PF00096">
    <property type="entry name" value="zf-C2H2"/>
    <property type="match status" value="4"/>
</dbReference>
<organism evidence="17">
    <name type="scientific">Enterobius vermicularis</name>
    <name type="common">Human pinworm</name>
    <dbReference type="NCBI Taxonomy" id="51028"/>
    <lineage>
        <taxon>Eukaryota</taxon>
        <taxon>Metazoa</taxon>
        <taxon>Ecdysozoa</taxon>
        <taxon>Nematoda</taxon>
        <taxon>Chromadorea</taxon>
        <taxon>Rhabditida</taxon>
        <taxon>Spirurina</taxon>
        <taxon>Oxyuridomorpha</taxon>
        <taxon>Oxyuroidea</taxon>
        <taxon>Oxyuridae</taxon>
        <taxon>Enterobius</taxon>
    </lineage>
</organism>
<evidence type="ECO:0000313" key="16">
    <source>
        <dbReference type="Proteomes" id="UP000274131"/>
    </source>
</evidence>
<evidence type="ECO:0000256" key="9">
    <source>
        <dbReference type="PROSITE-ProRule" id="PRU00042"/>
    </source>
</evidence>
<dbReference type="WBParaSite" id="EVEC_0000655901-mRNA-1">
    <property type="protein sequence ID" value="EVEC_0000655901-mRNA-1"/>
    <property type="gene ID" value="EVEC_0000655901"/>
</dbReference>
<dbReference type="OrthoDB" id="427030at2759"/>
<dbReference type="PROSITE" id="PS00028">
    <property type="entry name" value="ZINC_FINGER_C2H2_1"/>
    <property type="match status" value="3"/>
</dbReference>
<feature type="domain" description="Homeobox" evidence="13">
    <location>
        <begin position="278"/>
        <end position="338"/>
    </location>
</feature>
<evidence type="ECO:0000256" key="5">
    <source>
        <dbReference type="ARBA" id="ARBA00022833"/>
    </source>
</evidence>
<dbReference type="InterPro" id="IPR013087">
    <property type="entry name" value="Znf_C2H2_type"/>
</dbReference>
<dbReference type="GO" id="GO:0005634">
    <property type="term" value="C:nucleus"/>
    <property type="evidence" value="ECO:0007669"/>
    <property type="project" value="UniProtKB-SubCell"/>
</dbReference>
<feature type="region of interest" description="Disordered" evidence="12">
    <location>
        <begin position="335"/>
        <end position="362"/>
    </location>
</feature>
<dbReference type="InterPro" id="IPR051574">
    <property type="entry name" value="ZnF_E-box_Homeobox"/>
</dbReference>
<feature type="domain" description="C2H2-type" evidence="14">
    <location>
        <begin position="622"/>
        <end position="650"/>
    </location>
</feature>
<dbReference type="Gene3D" id="1.10.10.60">
    <property type="entry name" value="Homeodomain-like"/>
    <property type="match status" value="1"/>
</dbReference>
<dbReference type="FunFam" id="3.30.160.60:FF:000013">
    <property type="entry name" value="Putative zinc finger E-box-binding homeobox 2"/>
    <property type="match status" value="2"/>
</dbReference>
<dbReference type="Proteomes" id="UP000274131">
    <property type="component" value="Unassembled WGS sequence"/>
</dbReference>
<dbReference type="GO" id="GO:0000122">
    <property type="term" value="P:negative regulation of transcription by RNA polymerase II"/>
    <property type="evidence" value="ECO:0007669"/>
    <property type="project" value="UniProtKB-ARBA"/>
</dbReference>
<protein>
    <submittedName>
        <fullName evidence="17">Zinc finger E-box-binding homeobox protein zag-1</fullName>
    </submittedName>
</protein>
<evidence type="ECO:0000259" key="13">
    <source>
        <dbReference type="PROSITE" id="PS50071"/>
    </source>
</evidence>
<feature type="compositionally biased region" description="Basic and acidic residues" evidence="12">
    <location>
        <begin position="176"/>
        <end position="190"/>
    </location>
</feature>
<reference evidence="15 16" key="2">
    <citation type="submission" date="2018-10" db="EMBL/GenBank/DDBJ databases">
        <authorList>
            <consortium name="Pathogen Informatics"/>
        </authorList>
    </citation>
    <scope>NUCLEOTIDE SEQUENCE [LARGE SCALE GENOMIC DNA]</scope>
</reference>
<feature type="region of interest" description="Disordered" evidence="12">
    <location>
        <begin position="398"/>
        <end position="439"/>
    </location>
</feature>
<keyword evidence="2" id="KW-0479">Metal-binding</keyword>
<keyword evidence="3" id="KW-0677">Repeat</keyword>
<dbReference type="STRING" id="51028.A0A0N4V892"/>
<evidence type="ECO:0000313" key="17">
    <source>
        <dbReference type="WBParaSite" id="EVEC_0000655901-mRNA-1"/>
    </source>
</evidence>
<evidence type="ECO:0000256" key="2">
    <source>
        <dbReference type="ARBA" id="ARBA00022723"/>
    </source>
</evidence>
<dbReference type="GO" id="GO:0000978">
    <property type="term" value="F:RNA polymerase II cis-regulatory region sequence-specific DNA binding"/>
    <property type="evidence" value="ECO:0007669"/>
    <property type="project" value="TreeGrafter"/>
</dbReference>
<dbReference type="InterPro" id="IPR009057">
    <property type="entry name" value="Homeodomain-like_sf"/>
</dbReference>
<evidence type="ECO:0000256" key="12">
    <source>
        <dbReference type="SAM" id="MobiDB-lite"/>
    </source>
</evidence>
<dbReference type="SUPFAM" id="SSF46689">
    <property type="entry name" value="Homeodomain-like"/>
    <property type="match status" value="1"/>
</dbReference>
<keyword evidence="7 10" id="KW-0371">Homeobox</keyword>
<dbReference type="EMBL" id="UXUI01008389">
    <property type="protein sequence ID" value="VDD91382.1"/>
    <property type="molecule type" value="Genomic_DNA"/>
</dbReference>
<dbReference type="GO" id="GO:0000981">
    <property type="term" value="F:DNA-binding transcription factor activity, RNA polymerase II-specific"/>
    <property type="evidence" value="ECO:0007669"/>
    <property type="project" value="InterPro"/>
</dbReference>
<feature type="compositionally biased region" description="Polar residues" evidence="12">
    <location>
        <begin position="255"/>
        <end position="275"/>
    </location>
</feature>
<dbReference type="FunFam" id="3.30.160.60:FF:000016">
    <property type="entry name" value="zinc finger protein 37 homolog"/>
    <property type="match status" value="1"/>
</dbReference>
<dbReference type="GO" id="GO:0008270">
    <property type="term" value="F:zinc ion binding"/>
    <property type="evidence" value="ECO:0007669"/>
    <property type="project" value="UniProtKB-KW"/>
</dbReference>
<feature type="compositionally biased region" description="Polar residues" evidence="12">
    <location>
        <begin position="351"/>
        <end position="360"/>
    </location>
</feature>
<dbReference type="SMART" id="SM00389">
    <property type="entry name" value="HOX"/>
    <property type="match status" value="1"/>
</dbReference>
<keyword evidence="4 9" id="KW-0863">Zinc-finger</keyword>
<dbReference type="InterPro" id="IPR017970">
    <property type="entry name" value="Homeobox_CS"/>
</dbReference>
<feature type="domain" description="C2H2-type" evidence="14">
    <location>
        <begin position="566"/>
        <end position="593"/>
    </location>
</feature>
<dbReference type="PANTHER" id="PTHR24391:SF27">
    <property type="entry name" value="ZINC FINGER PROTEIN 1"/>
    <property type="match status" value="1"/>
</dbReference>
<feature type="DNA-binding region" description="Homeobox" evidence="10">
    <location>
        <begin position="280"/>
        <end position="339"/>
    </location>
</feature>
<feature type="compositionally biased region" description="Polar residues" evidence="12">
    <location>
        <begin position="414"/>
        <end position="433"/>
    </location>
</feature>
<dbReference type="CDD" id="cd00086">
    <property type="entry name" value="homeodomain"/>
    <property type="match status" value="1"/>
</dbReference>
<dbReference type="GO" id="GO:2000026">
    <property type="term" value="P:regulation of multicellular organismal development"/>
    <property type="evidence" value="ECO:0007669"/>
    <property type="project" value="UniProtKB-ARBA"/>
</dbReference>
<dbReference type="PROSITE" id="PS50071">
    <property type="entry name" value="HOMEOBOX_2"/>
    <property type="match status" value="1"/>
</dbReference>
<evidence type="ECO:0000256" key="4">
    <source>
        <dbReference type="ARBA" id="ARBA00022771"/>
    </source>
</evidence>
<evidence type="ECO:0000256" key="10">
    <source>
        <dbReference type="PROSITE-ProRule" id="PRU00108"/>
    </source>
</evidence>
<feature type="region of interest" description="Disordered" evidence="12">
    <location>
        <begin position="468"/>
        <end position="492"/>
    </location>
</feature>
<dbReference type="SMART" id="SM00355">
    <property type="entry name" value="ZnF_C2H2"/>
    <property type="match status" value="5"/>
</dbReference>
<keyword evidence="6 10" id="KW-0238">DNA-binding</keyword>
<dbReference type="AlphaFoldDB" id="A0A0N4V892"/>
<keyword evidence="8 10" id="KW-0539">Nucleus</keyword>
<feature type="compositionally biased region" description="Low complexity" evidence="12">
    <location>
        <begin position="222"/>
        <end position="239"/>
    </location>
</feature>
<evidence type="ECO:0000313" key="15">
    <source>
        <dbReference type="EMBL" id="VDD91382.1"/>
    </source>
</evidence>
<evidence type="ECO:0000259" key="14">
    <source>
        <dbReference type="PROSITE" id="PS50157"/>
    </source>
</evidence>
<evidence type="ECO:0000256" key="6">
    <source>
        <dbReference type="ARBA" id="ARBA00023125"/>
    </source>
</evidence>
<keyword evidence="5" id="KW-0862">Zinc</keyword>
<evidence type="ECO:0000256" key="1">
    <source>
        <dbReference type="ARBA" id="ARBA00004123"/>
    </source>
</evidence>
<feature type="region of interest" description="Disordered" evidence="12">
    <location>
        <begin position="167"/>
        <end position="276"/>
    </location>
</feature>
<accession>A0A0N4V892</accession>
<evidence type="ECO:0000256" key="11">
    <source>
        <dbReference type="RuleBase" id="RU000682"/>
    </source>
</evidence>
<dbReference type="InterPro" id="IPR001356">
    <property type="entry name" value="HD"/>
</dbReference>
<dbReference type="Gene3D" id="3.30.160.60">
    <property type="entry name" value="Classic Zinc Finger"/>
    <property type="match status" value="5"/>
</dbReference>
<comment type="subcellular location">
    <subcellularLocation>
        <location evidence="1 10 11">Nucleus</location>
    </subcellularLocation>
</comment>
<name>A0A0N4V892_ENTVE</name>
<dbReference type="PANTHER" id="PTHR24391">
    <property type="entry name" value="HISTONE H4 TRANSCRIPTION FACTOR-RELATED"/>
    <property type="match status" value="1"/>
</dbReference>
<dbReference type="SUPFAM" id="SSF57667">
    <property type="entry name" value="beta-beta-alpha zinc fingers"/>
    <property type="match status" value="3"/>
</dbReference>
<keyword evidence="16" id="KW-1185">Reference proteome</keyword>
<evidence type="ECO:0000256" key="8">
    <source>
        <dbReference type="ARBA" id="ARBA00023242"/>
    </source>
</evidence>
<proteinExistence type="predicted"/>
<feature type="domain" description="C2H2-type" evidence="14">
    <location>
        <begin position="594"/>
        <end position="621"/>
    </location>
</feature>
<reference evidence="17" key="1">
    <citation type="submission" date="2017-02" db="UniProtKB">
        <authorList>
            <consortium name="WormBaseParasite"/>
        </authorList>
    </citation>
    <scope>IDENTIFICATION</scope>
</reference>
<feature type="domain" description="C2H2-type" evidence="14">
    <location>
        <begin position="40"/>
        <end position="67"/>
    </location>
</feature>
<dbReference type="FunFam" id="3.30.160.60:FF:000744">
    <property type="entry name" value="zinc finger E-box-binding homeobox 1"/>
    <property type="match status" value="1"/>
</dbReference>
<evidence type="ECO:0000256" key="3">
    <source>
        <dbReference type="ARBA" id="ARBA00022737"/>
    </source>
</evidence>
<dbReference type="FunFam" id="3.30.160.60:FF:000145">
    <property type="entry name" value="Zinc finger protein 574"/>
    <property type="match status" value="1"/>
</dbReference>
<dbReference type="PROSITE" id="PS00027">
    <property type="entry name" value="HOMEOBOX_1"/>
    <property type="match status" value="1"/>
</dbReference>
<evidence type="ECO:0000256" key="7">
    <source>
        <dbReference type="ARBA" id="ARBA00023155"/>
    </source>
</evidence>
<dbReference type="GO" id="GO:0022603">
    <property type="term" value="P:regulation of anatomical structure morphogenesis"/>
    <property type="evidence" value="ECO:0007669"/>
    <property type="project" value="UniProtKB-ARBA"/>
</dbReference>